<keyword evidence="3" id="KW-1185">Reference proteome</keyword>
<feature type="compositionally biased region" description="Basic and acidic residues" evidence="1">
    <location>
        <begin position="68"/>
        <end position="84"/>
    </location>
</feature>
<comment type="caution">
    <text evidence="2">The sequence shown here is derived from an EMBL/GenBank/DDBJ whole genome shotgun (WGS) entry which is preliminary data.</text>
</comment>
<organism evidence="2 3">
    <name type="scientific">Ameca splendens</name>
    <dbReference type="NCBI Taxonomy" id="208324"/>
    <lineage>
        <taxon>Eukaryota</taxon>
        <taxon>Metazoa</taxon>
        <taxon>Chordata</taxon>
        <taxon>Craniata</taxon>
        <taxon>Vertebrata</taxon>
        <taxon>Euteleostomi</taxon>
        <taxon>Actinopterygii</taxon>
        <taxon>Neopterygii</taxon>
        <taxon>Teleostei</taxon>
        <taxon>Neoteleostei</taxon>
        <taxon>Acanthomorphata</taxon>
        <taxon>Ovalentaria</taxon>
        <taxon>Atherinomorphae</taxon>
        <taxon>Cyprinodontiformes</taxon>
        <taxon>Goodeidae</taxon>
        <taxon>Ameca</taxon>
    </lineage>
</organism>
<dbReference type="EMBL" id="JAHRIP010056442">
    <property type="protein sequence ID" value="MEQ2301848.1"/>
    <property type="molecule type" value="Genomic_DNA"/>
</dbReference>
<dbReference type="Proteomes" id="UP001469553">
    <property type="component" value="Unassembled WGS sequence"/>
</dbReference>
<evidence type="ECO:0000313" key="2">
    <source>
        <dbReference type="EMBL" id="MEQ2301848.1"/>
    </source>
</evidence>
<proteinExistence type="predicted"/>
<feature type="region of interest" description="Disordered" evidence="1">
    <location>
        <begin position="38"/>
        <end position="123"/>
    </location>
</feature>
<sequence>MRVWATTVRQRPGTPPTPHLNHGGAPACLSHSHSCTVYTAAPSRPAPPLKQSPAKTPLPEASATPSRGTRDRDPKNPNDPERAETPTPAPIDPQDLTPNPSLDPDQKARSFSQPPIPDDKQRTGLWKDLVPTFAHSNVVMLDPFWTHSALQGADSAMLRVLLSQRPVSQRFEPLDSTKPPSQMTLPGDEGNEKSSTSKDLSMAKLPASLLTLHVSIFQIKLATTFPCPPDHNPA</sequence>
<protein>
    <submittedName>
        <fullName evidence="2">Uncharacterized protein</fullName>
    </submittedName>
</protein>
<reference evidence="2 3" key="1">
    <citation type="submission" date="2021-06" db="EMBL/GenBank/DDBJ databases">
        <authorList>
            <person name="Palmer J.M."/>
        </authorList>
    </citation>
    <scope>NUCLEOTIDE SEQUENCE [LARGE SCALE GENOMIC DNA]</scope>
    <source>
        <strain evidence="2 3">AS_MEX2019</strain>
        <tissue evidence="2">Muscle</tissue>
    </source>
</reference>
<feature type="region of interest" description="Disordered" evidence="1">
    <location>
        <begin position="1"/>
        <end position="25"/>
    </location>
</feature>
<feature type="region of interest" description="Disordered" evidence="1">
    <location>
        <begin position="170"/>
        <end position="199"/>
    </location>
</feature>
<evidence type="ECO:0000313" key="3">
    <source>
        <dbReference type="Proteomes" id="UP001469553"/>
    </source>
</evidence>
<gene>
    <name evidence="2" type="ORF">AMECASPLE_000470</name>
</gene>
<accession>A0ABV0Z8U7</accession>
<name>A0ABV0Z8U7_9TELE</name>
<evidence type="ECO:0000256" key="1">
    <source>
        <dbReference type="SAM" id="MobiDB-lite"/>
    </source>
</evidence>